<dbReference type="Proteomes" id="UP000008141">
    <property type="component" value="Unassembled WGS sequence"/>
</dbReference>
<feature type="domain" description="PCI" evidence="2">
    <location>
        <begin position="119"/>
        <end position="305"/>
    </location>
</feature>
<dbReference type="RefSeq" id="XP_005843874.1">
    <property type="nucleotide sequence ID" value="XM_005843812.1"/>
</dbReference>
<dbReference type="AlphaFoldDB" id="E1ZQT2"/>
<dbReference type="SMART" id="SM00753">
    <property type="entry name" value="PAM"/>
    <property type="match status" value="1"/>
</dbReference>
<dbReference type="GeneID" id="17351249"/>
<dbReference type="InterPro" id="IPR045114">
    <property type="entry name" value="Csn12-like"/>
</dbReference>
<reference evidence="3 4" key="1">
    <citation type="journal article" date="2010" name="Plant Cell">
        <title>The Chlorella variabilis NC64A genome reveals adaptation to photosymbiosis, coevolution with viruses, and cryptic sex.</title>
        <authorList>
            <person name="Blanc G."/>
            <person name="Duncan G."/>
            <person name="Agarkova I."/>
            <person name="Borodovsky M."/>
            <person name="Gurnon J."/>
            <person name="Kuo A."/>
            <person name="Lindquist E."/>
            <person name="Lucas S."/>
            <person name="Pangilinan J."/>
            <person name="Polle J."/>
            <person name="Salamov A."/>
            <person name="Terry A."/>
            <person name="Yamada T."/>
            <person name="Dunigan D.D."/>
            <person name="Grigoriev I.V."/>
            <person name="Claverie J.M."/>
            <person name="Van Etten J.L."/>
        </authorList>
    </citation>
    <scope>NUCLEOTIDE SEQUENCE [LARGE SCALE GENOMIC DNA]</scope>
    <source>
        <strain evidence="3 4">NC64A</strain>
    </source>
</reference>
<evidence type="ECO:0000259" key="2">
    <source>
        <dbReference type="PROSITE" id="PS50250"/>
    </source>
</evidence>
<dbReference type="InParanoid" id="E1ZQT2"/>
<dbReference type="FunCoup" id="E1ZQT2">
    <property type="interactions" value="1704"/>
</dbReference>
<dbReference type="PROSITE" id="PS50250">
    <property type="entry name" value="PCI"/>
    <property type="match status" value="1"/>
</dbReference>
<evidence type="ECO:0000313" key="4">
    <source>
        <dbReference type="Proteomes" id="UP000008141"/>
    </source>
</evidence>
<gene>
    <name evidence="3" type="ORF">CHLNCDRAFT_27542</name>
</gene>
<dbReference type="PANTHER" id="PTHR12732">
    <property type="entry name" value="UNCHARACTERIZED PROTEASOME COMPONENT REGION PCI-CONTAINING"/>
    <property type="match status" value="1"/>
</dbReference>
<dbReference type="OrthoDB" id="10252687at2759"/>
<proteinExistence type="inferred from homology"/>
<accession>E1ZQT2</accession>
<dbReference type="KEGG" id="cvr:CHLNCDRAFT_27542"/>
<dbReference type="eggNOG" id="KOG2688">
    <property type="taxonomic scope" value="Eukaryota"/>
</dbReference>
<keyword evidence="4" id="KW-1185">Reference proteome</keyword>
<evidence type="ECO:0000313" key="3">
    <source>
        <dbReference type="EMBL" id="EFN51772.1"/>
    </source>
</evidence>
<dbReference type="PANTHER" id="PTHR12732:SF0">
    <property type="entry name" value="PCI DOMAIN-CONTAINING PROTEIN 2"/>
    <property type="match status" value="1"/>
</dbReference>
<dbReference type="GO" id="GO:0003690">
    <property type="term" value="F:double-stranded DNA binding"/>
    <property type="evidence" value="ECO:0007669"/>
    <property type="project" value="InterPro"/>
</dbReference>
<dbReference type="FunFam" id="1.10.10.10:FF:000146">
    <property type="entry name" value="PCI domain-containing protein 2 homolog"/>
    <property type="match status" value="1"/>
</dbReference>
<dbReference type="GO" id="GO:0006368">
    <property type="term" value="P:transcription elongation by RNA polymerase II"/>
    <property type="evidence" value="ECO:0007669"/>
    <property type="project" value="TreeGrafter"/>
</dbReference>
<dbReference type="GO" id="GO:0003723">
    <property type="term" value="F:RNA binding"/>
    <property type="evidence" value="ECO:0007669"/>
    <property type="project" value="InterPro"/>
</dbReference>
<evidence type="ECO:0000256" key="1">
    <source>
        <dbReference type="ARBA" id="ARBA00025771"/>
    </source>
</evidence>
<protein>
    <recommendedName>
        <fullName evidence="2">PCI domain-containing protein</fullName>
    </recommendedName>
</protein>
<organism evidence="4">
    <name type="scientific">Chlorella variabilis</name>
    <name type="common">Green alga</name>
    <dbReference type="NCBI Taxonomy" id="554065"/>
    <lineage>
        <taxon>Eukaryota</taxon>
        <taxon>Viridiplantae</taxon>
        <taxon>Chlorophyta</taxon>
        <taxon>core chlorophytes</taxon>
        <taxon>Trebouxiophyceae</taxon>
        <taxon>Chlorellales</taxon>
        <taxon>Chlorellaceae</taxon>
        <taxon>Chlorella clade</taxon>
        <taxon>Chlorella</taxon>
    </lineage>
</organism>
<dbReference type="OMA" id="INRMFTL"/>
<dbReference type="Pfam" id="PF01399">
    <property type="entry name" value="PCI"/>
    <property type="match status" value="1"/>
</dbReference>
<dbReference type="GO" id="GO:0016973">
    <property type="term" value="P:poly(A)+ mRNA export from nucleus"/>
    <property type="evidence" value="ECO:0007669"/>
    <property type="project" value="TreeGrafter"/>
</dbReference>
<dbReference type="InterPro" id="IPR036388">
    <property type="entry name" value="WH-like_DNA-bd_sf"/>
</dbReference>
<dbReference type="Gene3D" id="1.10.10.10">
    <property type="entry name" value="Winged helix-like DNA-binding domain superfamily/Winged helix DNA-binding domain"/>
    <property type="match status" value="1"/>
</dbReference>
<dbReference type="GO" id="GO:0000973">
    <property type="term" value="P:post-transcriptional tethering of RNA polymerase II gene DNA at nuclear periphery"/>
    <property type="evidence" value="ECO:0007669"/>
    <property type="project" value="TreeGrafter"/>
</dbReference>
<comment type="similarity">
    <text evidence="1">Belongs to the CSN12 family.</text>
</comment>
<dbReference type="STRING" id="554065.E1ZQT2"/>
<dbReference type="EMBL" id="GL433860">
    <property type="protein sequence ID" value="EFN51772.1"/>
    <property type="molecule type" value="Genomic_DNA"/>
</dbReference>
<sequence length="317" mass="36031">ALLQVFREDPGAWVVAPMHSVVHNLSSVAQAADQELRQAGQRPDKLGDCGDQLRKCFSVSLQAPGKHDIEKKLAALDIVNVSIKIYFRLNTLRLCKNLMRTVDSRQFAAFDAFPMSQRVTYKFYVGRLAVFDEKYVQAQDSLEYALHHCHKDAHRNKALILKYLVPVQLLLGRLPSPALVAAHGLQQYEPIIIAMRNGDIKLFNDIMDAQQFRFIQEGTYLLLEKLRYAAYRRLLRKVCGVHAEMEPHKRTQIPLPQFQAALAFQGVELDMDEVECVAANLIFRKYIRGYLSHAHKVLVVAKNEPFPPLRSAALADL</sequence>
<name>E1ZQT2_CHLVA</name>
<dbReference type="InterPro" id="IPR000717">
    <property type="entry name" value="PCI_dom"/>
</dbReference>
<dbReference type="GO" id="GO:0070390">
    <property type="term" value="C:transcription export complex 2"/>
    <property type="evidence" value="ECO:0007669"/>
    <property type="project" value="TreeGrafter"/>
</dbReference>
<feature type="non-terminal residue" evidence="3">
    <location>
        <position position="1"/>
    </location>
</feature>